<dbReference type="InterPro" id="IPR036034">
    <property type="entry name" value="PDZ_sf"/>
</dbReference>
<dbReference type="OrthoDB" id="66881at2759"/>
<keyword evidence="3" id="KW-1185">Reference proteome</keyword>
<dbReference type="Gene3D" id="2.30.42.10">
    <property type="match status" value="1"/>
</dbReference>
<gene>
    <name evidence="2" type="ORF">TCLT_LOCUS7109</name>
</gene>
<reference evidence="4" key="1">
    <citation type="submission" date="2017-02" db="UniProtKB">
        <authorList>
            <consortium name="WormBaseParasite"/>
        </authorList>
    </citation>
    <scope>IDENTIFICATION</scope>
</reference>
<dbReference type="STRING" id="103827.A0A0N5D2K6"/>
<reference evidence="2 3" key="2">
    <citation type="submission" date="2018-11" db="EMBL/GenBank/DDBJ databases">
        <authorList>
            <consortium name="Pathogen Informatics"/>
        </authorList>
    </citation>
    <scope>NUCLEOTIDE SEQUENCE [LARGE SCALE GENOMIC DNA]</scope>
</reference>
<evidence type="ECO:0000313" key="3">
    <source>
        <dbReference type="Proteomes" id="UP000276776"/>
    </source>
</evidence>
<evidence type="ECO:0000313" key="4">
    <source>
        <dbReference type="WBParaSite" id="TCLT_0000712001-mRNA-1"/>
    </source>
</evidence>
<name>A0A0N5D2K6_THECL</name>
<dbReference type="CDD" id="cd00136">
    <property type="entry name" value="PDZ_canonical"/>
    <property type="match status" value="1"/>
</dbReference>
<accession>A0A0N5D2K6</accession>
<feature type="region of interest" description="Disordered" evidence="1">
    <location>
        <begin position="37"/>
        <end position="57"/>
    </location>
</feature>
<organism evidence="4">
    <name type="scientific">Thelazia callipaeda</name>
    <name type="common">Oriental eyeworm</name>
    <name type="synonym">Parasitic nematode</name>
    <dbReference type="NCBI Taxonomy" id="103827"/>
    <lineage>
        <taxon>Eukaryota</taxon>
        <taxon>Metazoa</taxon>
        <taxon>Ecdysozoa</taxon>
        <taxon>Nematoda</taxon>
        <taxon>Chromadorea</taxon>
        <taxon>Rhabditida</taxon>
        <taxon>Spirurina</taxon>
        <taxon>Spiruromorpha</taxon>
        <taxon>Thelazioidea</taxon>
        <taxon>Thelaziidae</taxon>
        <taxon>Thelazia</taxon>
    </lineage>
</organism>
<sequence>MSSGIQQLSEQLNQKNDQTELNALQKSLKSMKIQQNIARAPTSDHLNKKSNPSKKLKRTVRISCNSNSIPFTVHGGSAESRLISVKSVNNPDLLGVLAVGDIILSINGRAVSGMLLCDVRRLLNELLAIKNYFDIELVDNGEL</sequence>
<dbReference type="EMBL" id="UYYF01004475">
    <property type="protein sequence ID" value="VDN04536.1"/>
    <property type="molecule type" value="Genomic_DNA"/>
</dbReference>
<proteinExistence type="predicted"/>
<evidence type="ECO:0000313" key="2">
    <source>
        <dbReference type="EMBL" id="VDN04536.1"/>
    </source>
</evidence>
<dbReference type="WBParaSite" id="TCLT_0000712001-mRNA-1">
    <property type="protein sequence ID" value="TCLT_0000712001-mRNA-1"/>
    <property type="gene ID" value="TCLT_0000712001"/>
</dbReference>
<dbReference type="Proteomes" id="UP000276776">
    <property type="component" value="Unassembled WGS sequence"/>
</dbReference>
<protein>
    <submittedName>
        <fullName evidence="4">PDZ domain-containing protein</fullName>
    </submittedName>
</protein>
<dbReference type="SUPFAM" id="SSF50156">
    <property type="entry name" value="PDZ domain-like"/>
    <property type="match status" value="1"/>
</dbReference>
<dbReference type="AlphaFoldDB" id="A0A0N5D2K6"/>
<evidence type="ECO:0000256" key="1">
    <source>
        <dbReference type="SAM" id="MobiDB-lite"/>
    </source>
</evidence>